<dbReference type="NCBIfam" id="TIGR02937">
    <property type="entry name" value="sigma70-ECF"/>
    <property type="match status" value="1"/>
</dbReference>
<feature type="domain" description="RNA polymerase sigma factor 70 region 4 type 2" evidence="6">
    <location>
        <begin position="190"/>
        <end position="238"/>
    </location>
</feature>
<dbReference type="SUPFAM" id="SSF88659">
    <property type="entry name" value="Sigma3 and sigma4 domains of RNA polymerase sigma factors"/>
    <property type="match status" value="1"/>
</dbReference>
<keyword evidence="3" id="KW-0731">Sigma factor</keyword>
<evidence type="ECO:0000313" key="8">
    <source>
        <dbReference type="Proteomes" id="UP000002139"/>
    </source>
</evidence>
<dbReference type="Gene3D" id="1.10.10.10">
    <property type="entry name" value="Winged helix-like DNA-binding domain superfamily/Winged helix DNA-binding domain"/>
    <property type="match status" value="1"/>
</dbReference>
<dbReference type="InterPro" id="IPR014284">
    <property type="entry name" value="RNA_pol_sigma-70_dom"/>
</dbReference>
<sequence length="317" mass="35408">MSSFQPLHSHARPATLVLKDSPSSLASRRYDGAAKEHAPCHGRGHRLMSLDDSPELLVEELIGRARAGDPSAFTELFRQCGPMLEKWAARRLKDARSSAIRPSDLAQETALRAFQKFSTFTGATEAEWLSWLRAVLRNYTLQVLRDAKRAKRKNRGTVALDCVEAMDVPSPQRSPSQAMAREEQRTETWALIYELPEDQRDAIYLCHLRELPVAEVARTMRRTEPAVAGLLRRGLKALQSRMTSGKEACPSDDASAVSSADAAAALLIYLQRRDAGERVDPQAFLADNPSCADELRPMLDWIERIRSMRPASLSSKR</sequence>
<dbReference type="Gene3D" id="1.10.1740.10">
    <property type="match status" value="1"/>
</dbReference>
<name>A9ERI7_SORC5</name>
<evidence type="ECO:0000256" key="1">
    <source>
        <dbReference type="ARBA" id="ARBA00010641"/>
    </source>
</evidence>
<evidence type="ECO:0000256" key="3">
    <source>
        <dbReference type="ARBA" id="ARBA00023082"/>
    </source>
</evidence>
<protein>
    <submittedName>
        <fullName evidence="7">ECF-family RNA polymerase sigma factor</fullName>
    </submittedName>
</protein>
<dbReference type="STRING" id="448385.sce7130"/>
<evidence type="ECO:0000256" key="2">
    <source>
        <dbReference type="ARBA" id="ARBA00023015"/>
    </source>
</evidence>
<dbReference type="InterPro" id="IPR013249">
    <property type="entry name" value="RNA_pol_sigma70_r4_t2"/>
</dbReference>
<keyword evidence="4" id="KW-0804">Transcription</keyword>
<dbReference type="InterPro" id="IPR007627">
    <property type="entry name" value="RNA_pol_sigma70_r2"/>
</dbReference>
<dbReference type="KEGG" id="scl:sce7130"/>
<dbReference type="EMBL" id="AM746676">
    <property type="protein sequence ID" value="CAN97299.1"/>
    <property type="molecule type" value="Genomic_DNA"/>
</dbReference>
<dbReference type="Pfam" id="PF04542">
    <property type="entry name" value="Sigma70_r2"/>
    <property type="match status" value="1"/>
</dbReference>
<dbReference type="PANTHER" id="PTHR43133">
    <property type="entry name" value="RNA POLYMERASE ECF-TYPE SIGMA FACTO"/>
    <property type="match status" value="1"/>
</dbReference>
<dbReference type="PANTHER" id="PTHR43133:SF51">
    <property type="entry name" value="RNA POLYMERASE SIGMA FACTOR"/>
    <property type="match status" value="1"/>
</dbReference>
<dbReference type="BioCyc" id="SCEL448385:SCE_RS36550-MONOMER"/>
<accession>A9ERI7</accession>
<keyword evidence="8" id="KW-1185">Reference proteome</keyword>
<dbReference type="InterPro" id="IPR039425">
    <property type="entry name" value="RNA_pol_sigma-70-like"/>
</dbReference>
<dbReference type="SUPFAM" id="SSF88946">
    <property type="entry name" value="Sigma2 domain of RNA polymerase sigma factors"/>
    <property type="match status" value="1"/>
</dbReference>
<dbReference type="InterPro" id="IPR013325">
    <property type="entry name" value="RNA_pol_sigma_r2"/>
</dbReference>
<evidence type="ECO:0000313" key="7">
    <source>
        <dbReference type="EMBL" id="CAN97299.1"/>
    </source>
</evidence>
<organism evidence="7 8">
    <name type="scientific">Sorangium cellulosum (strain So ce56)</name>
    <name type="common">Polyangium cellulosum (strain So ce56)</name>
    <dbReference type="NCBI Taxonomy" id="448385"/>
    <lineage>
        <taxon>Bacteria</taxon>
        <taxon>Pseudomonadati</taxon>
        <taxon>Myxococcota</taxon>
        <taxon>Polyangia</taxon>
        <taxon>Polyangiales</taxon>
        <taxon>Polyangiaceae</taxon>
        <taxon>Sorangium</taxon>
    </lineage>
</organism>
<evidence type="ECO:0000256" key="4">
    <source>
        <dbReference type="ARBA" id="ARBA00023163"/>
    </source>
</evidence>
<dbReference type="InterPro" id="IPR013324">
    <property type="entry name" value="RNA_pol_sigma_r3/r4-like"/>
</dbReference>
<comment type="similarity">
    <text evidence="1">Belongs to the sigma-70 factor family. ECF subfamily.</text>
</comment>
<dbReference type="GO" id="GO:0003677">
    <property type="term" value="F:DNA binding"/>
    <property type="evidence" value="ECO:0007669"/>
    <property type="project" value="InterPro"/>
</dbReference>
<gene>
    <name evidence="7" type="ordered locus">sce7130</name>
</gene>
<keyword evidence="2" id="KW-0805">Transcription regulation</keyword>
<proteinExistence type="inferred from homology"/>
<dbReference type="Pfam" id="PF08281">
    <property type="entry name" value="Sigma70_r4_2"/>
    <property type="match status" value="1"/>
</dbReference>
<dbReference type="AlphaFoldDB" id="A9ERI7"/>
<dbReference type="InterPro" id="IPR036388">
    <property type="entry name" value="WH-like_DNA-bd_sf"/>
</dbReference>
<dbReference type="HOGENOM" id="CLU_1064869_0_0_7"/>
<dbReference type="eggNOG" id="COG1595">
    <property type="taxonomic scope" value="Bacteria"/>
</dbReference>
<evidence type="ECO:0000259" key="5">
    <source>
        <dbReference type="Pfam" id="PF04542"/>
    </source>
</evidence>
<dbReference type="Proteomes" id="UP000002139">
    <property type="component" value="Chromosome"/>
</dbReference>
<dbReference type="GO" id="GO:0016987">
    <property type="term" value="F:sigma factor activity"/>
    <property type="evidence" value="ECO:0007669"/>
    <property type="project" value="UniProtKB-KW"/>
</dbReference>
<evidence type="ECO:0000259" key="6">
    <source>
        <dbReference type="Pfam" id="PF08281"/>
    </source>
</evidence>
<dbReference type="GO" id="GO:0006352">
    <property type="term" value="P:DNA-templated transcription initiation"/>
    <property type="evidence" value="ECO:0007669"/>
    <property type="project" value="InterPro"/>
</dbReference>
<feature type="domain" description="RNA polymerase sigma-70 region 2" evidence="5">
    <location>
        <begin position="76"/>
        <end position="149"/>
    </location>
</feature>
<reference evidence="7 8" key="1">
    <citation type="journal article" date="2007" name="Nat. Biotechnol.">
        <title>Complete genome sequence of the myxobacterium Sorangium cellulosum.</title>
        <authorList>
            <person name="Schneiker S."/>
            <person name="Perlova O."/>
            <person name="Kaiser O."/>
            <person name="Gerth K."/>
            <person name="Alici A."/>
            <person name="Altmeyer M.O."/>
            <person name="Bartels D."/>
            <person name="Bekel T."/>
            <person name="Beyer S."/>
            <person name="Bode E."/>
            <person name="Bode H.B."/>
            <person name="Bolten C.J."/>
            <person name="Choudhuri J.V."/>
            <person name="Doss S."/>
            <person name="Elnakady Y.A."/>
            <person name="Frank B."/>
            <person name="Gaigalat L."/>
            <person name="Goesmann A."/>
            <person name="Groeger C."/>
            <person name="Gross F."/>
            <person name="Jelsbak L."/>
            <person name="Jelsbak L."/>
            <person name="Kalinowski J."/>
            <person name="Kegler C."/>
            <person name="Knauber T."/>
            <person name="Konietzny S."/>
            <person name="Kopp M."/>
            <person name="Krause L."/>
            <person name="Krug D."/>
            <person name="Linke B."/>
            <person name="Mahmud T."/>
            <person name="Martinez-Arias R."/>
            <person name="McHardy A.C."/>
            <person name="Merai M."/>
            <person name="Meyer F."/>
            <person name="Mormann S."/>
            <person name="Munoz-Dorado J."/>
            <person name="Perez J."/>
            <person name="Pradella S."/>
            <person name="Rachid S."/>
            <person name="Raddatz G."/>
            <person name="Rosenau F."/>
            <person name="Rueckert C."/>
            <person name="Sasse F."/>
            <person name="Scharfe M."/>
            <person name="Schuster S.C."/>
            <person name="Suen G."/>
            <person name="Treuner-Lange A."/>
            <person name="Velicer G.J."/>
            <person name="Vorholter F.-J."/>
            <person name="Weissman K.J."/>
            <person name="Welch R.D."/>
            <person name="Wenzel S.C."/>
            <person name="Whitworth D.E."/>
            <person name="Wilhelm S."/>
            <person name="Wittmann C."/>
            <person name="Bloecker H."/>
            <person name="Puehler A."/>
            <person name="Mueller R."/>
        </authorList>
    </citation>
    <scope>NUCLEOTIDE SEQUENCE [LARGE SCALE GENOMIC DNA]</scope>
    <source>
        <strain evidence="8">So ce56</strain>
    </source>
</reference>